<protein>
    <submittedName>
        <fullName evidence="2">Membrane protein</fullName>
    </submittedName>
</protein>
<feature type="transmembrane region" description="Helical" evidence="1">
    <location>
        <begin position="123"/>
        <end position="141"/>
    </location>
</feature>
<sequence>MVYNGQGLDLTLLLWNSTVAIVAVFLACYLASFRQTILFMLVMAFMLLAGIQFVNKLQHDLIEIMGFIKLVLLLPLGLGAVLTFAILSEDKQKRYLLPMTRYINFAVIANIFVMVFAPDGDTYRGLLSRLVCIALLVWLLQEMAKVRFQTTQFERGFFIFRSSPLHWVYCHAAYRIALLSLPSFDSLQYLLLEPLSLFIMSVLYHVDKKKFPLHYYFGFADTIVVTTLTLLTRFPILSPLNLKGPYVISLSQNHLDLVFMPIQMIVIGFALRAIFKNHNQKTTLQISIN</sequence>
<evidence type="ECO:0000313" key="2">
    <source>
        <dbReference type="EMBL" id="EMY62260.1"/>
    </source>
</evidence>
<feature type="transmembrane region" description="Helical" evidence="1">
    <location>
        <begin position="257"/>
        <end position="275"/>
    </location>
</feature>
<organism evidence="2 3">
    <name type="scientific">Leptospira terpstrae serovar Hualin str. LT 11-33 = ATCC 700639</name>
    <dbReference type="NCBI Taxonomy" id="1257025"/>
    <lineage>
        <taxon>Bacteria</taxon>
        <taxon>Pseudomonadati</taxon>
        <taxon>Spirochaetota</taxon>
        <taxon>Spirochaetia</taxon>
        <taxon>Leptospirales</taxon>
        <taxon>Leptospiraceae</taxon>
        <taxon>Leptospira</taxon>
    </lineage>
</organism>
<feature type="transmembrane region" description="Helical" evidence="1">
    <location>
        <begin position="162"/>
        <end position="181"/>
    </location>
</feature>
<evidence type="ECO:0000313" key="3">
    <source>
        <dbReference type="Proteomes" id="UP000012371"/>
    </source>
</evidence>
<feature type="transmembrane region" description="Helical" evidence="1">
    <location>
        <begin position="12"/>
        <end position="30"/>
    </location>
</feature>
<feature type="transmembrane region" description="Helical" evidence="1">
    <location>
        <begin position="66"/>
        <end position="87"/>
    </location>
</feature>
<feature type="transmembrane region" description="Helical" evidence="1">
    <location>
        <begin position="37"/>
        <end position="54"/>
    </location>
</feature>
<keyword evidence="1" id="KW-0812">Transmembrane</keyword>
<keyword evidence="1" id="KW-1133">Transmembrane helix</keyword>
<accession>N1VYY8</accession>
<evidence type="ECO:0000256" key="1">
    <source>
        <dbReference type="SAM" id="Phobius"/>
    </source>
</evidence>
<feature type="transmembrane region" description="Helical" evidence="1">
    <location>
        <begin position="187"/>
        <end position="206"/>
    </location>
</feature>
<comment type="caution">
    <text evidence="2">The sequence shown here is derived from an EMBL/GenBank/DDBJ whole genome shotgun (WGS) entry which is preliminary data.</text>
</comment>
<feature type="transmembrane region" description="Helical" evidence="1">
    <location>
        <begin position="99"/>
        <end position="117"/>
    </location>
</feature>
<feature type="transmembrane region" description="Helical" evidence="1">
    <location>
        <begin position="213"/>
        <end position="237"/>
    </location>
</feature>
<dbReference type="Proteomes" id="UP000012371">
    <property type="component" value="Unassembled WGS sequence"/>
</dbReference>
<proteinExistence type="predicted"/>
<keyword evidence="3" id="KW-1185">Reference proteome</keyword>
<dbReference type="AlphaFoldDB" id="N1VYY8"/>
<dbReference type="RefSeq" id="WP_002973007.1">
    <property type="nucleotide sequence ID" value="NZ_AOGW02000008.1"/>
</dbReference>
<dbReference type="OrthoDB" id="325856at2"/>
<dbReference type="EMBL" id="AOGW02000008">
    <property type="protein sequence ID" value="EMY62260.1"/>
    <property type="molecule type" value="Genomic_DNA"/>
</dbReference>
<name>N1VYY8_9LEPT</name>
<dbReference type="STRING" id="1257025.LEP1GSC203_2206"/>
<gene>
    <name evidence="2" type="ORF">LEP1GSC203_2206</name>
</gene>
<keyword evidence="1" id="KW-0472">Membrane</keyword>
<reference evidence="2" key="1">
    <citation type="submission" date="2013-03" db="EMBL/GenBank/DDBJ databases">
        <authorList>
            <person name="Harkins D.M."/>
            <person name="Durkin A.S."/>
            <person name="Brinkac L.M."/>
            <person name="Haft D.H."/>
            <person name="Selengut J.D."/>
            <person name="Sanka R."/>
            <person name="DePew J."/>
            <person name="Purushe J."/>
            <person name="Hartskeerl R.A."/>
            <person name="Ahmed A."/>
            <person name="van der Linden H."/>
            <person name="Goris M.G.A."/>
            <person name="Vinetz J.M."/>
            <person name="Sutton G.G."/>
            <person name="Nierman W.C."/>
            <person name="Fouts D.E."/>
        </authorList>
    </citation>
    <scope>NUCLEOTIDE SEQUENCE [LARGE SCALE GENOMIC DNA]</scope>
    <source>
        <strain evidence="2">LT 11-33</strain>
    </source>
</reference>